<proteinExistence type="predicted"/>
<dbReference type="OrthoDB" id="28717at2"/>
<geneLocation type="plasmid" evidence="2 3">
    <name>P3</name>
</geneLocation>
<keyword evidence="1" id="KW-0732">Signal</keyword>
<keyword evidence="3" id="KW-1185">Reference proteome</keyword>
<reference evidence="2 3" key="1">
    <citation type="journal article" date="2012" name="PLoS ONE">
        <title>Genome sequence and transcriptome analysis of the radioresistant bacterium Deinococcus gobiensis: insights into the extreme environmental adaptations.</title>
        <authorList>
            <person name="Yuan M."/>
            <person name="Chen M."/>
            <person name="Zhang W."/>
            <person name="Lu W."/>
            <person name="Wang J."/>
            <person name="Yang M."/>
            <person name="Zhao P."/>
            <person name="Tang R."/>
            <person name="Li X."/>
            <person name="Hao Y."/>
            <person name="Zhou Z."/>
            <person name="Zhan Y."/>
            <person name="Yu H."/>
            <person name="Teng C."/>
            <person name="Yan Y."/>
            <person name="Ping S."/>
            <person name="Wang Y."/>
            <person name="Lin M."/>
        </authorList>
    </citation>
    <scope>NUCLEOTIDE SEQUENCE [LARGE SCALE GENOMIC DNA]</scope>
    <source>
        <strain evidence="3">DSM 21396 / JCM 16679 / CGMCC 1.7299 / I-0</strain>
        <plasmid evidence="2">P3</plasmid>
    </source>
</reference>
<dbReference type="RefSeq" id="WP_014682786.1">
    <property type="nucleotide sequence ID" value="NC_017771.1"/>
</dbReference>
<dbReference type="eggNOG" id="COG4625">
    <property type="taxonomic scope" value="Bacteria"/>
</dbReference>
<feature type="chain" id="PRO_5003613193" evidence="1">
    <location>
        <begin position="22"/>
        <end position="1032"/>
    </location>
</feature>
<evidence type="ECO:0000256" key="1">
    <source>
        <dbReference type="SAM" id="SignalP"/>
    </source>
</evidence>
<dbReference type="AlphaFoldDB" id="H8H2X9"/>
<sequence length="1032" mass="106556">MKVLLPTMLLSAALLLGSAQAMTLPAIPTTASAASVTRESLITLALNVVASGTLLVAHTLPEGATFVPGSAAADGQPIDVRIGHSGRLYFTLTAGAHALTYRVTHQDALPTLAEPGILRVTEQGQDLLQGEVDQDDARTAQHPKETASGRTSGVLRLPLDGAVIQEHSTSVQVNYVGDEPELRVNGDVVPAALIGKRVRGPNFGELTYVAVPLRPGPNTIQAGDETIMVQVPGVAAQVAFSLVEAGDARRPAIVRVQVQDAAGLPVRVPNVTLSIEGAQPLNPDAIPSSPGYQLALEDGRADLRLRPQAGGQVQLTARSFAGQGQFALGGTPAPLIVGNASLTLGHPVIASGRATVEAPAFGGQLRVYADSAGLQPLEEVQTPRHLITGDASLLQNDLTARGPVAAEYRQPGFSARYALKAAAEPFGERQYNSDGAAVKVQAGPVQVFGYHALVEAGSQKITADPLTGIVDLGVGLTPGSETAVLTGTVEGLSRTRTLTRGVDYSIVYDTGTLILTRPVSFTDPDLEAPQLTVTFSRPGDTAQRSAAWGLGARHTWGTPLNGGELVAAYAQEAGRGTFGVKGTLTSPGRQLRVLGLVSGGVRAEVGLKQQLGQTGVLTVAATSQSEGYGGLLGGTPGTTVAADLVAPVAGMFGVKAGAAYSSVTGVLGAELLGTVTHPGWTAGLGIGATTEGQAFAVAEVGMTAPYAVKLRHAQGLTGQASETALSAALPLTRDLAVKVEDRVRWGDQGVQHGGAIGLVGRYGVSQYDVTYELPNAAGAAGRVRAGVQAEMPVDDHWSVGLRATTYVFPTLTTQASINTRYREGGLLATLGLDVAVQEGWTAGVRGSLTYGEGPWTTSLTGQSAFGVQAGHKYAAGLAYRGETVAVLSTARYEVGALAQAGGLASLTTDATYHLQRIDLRAGLGLRTSADFQALTWQAYTGGTYWLTPRLGIGGLYRVIGQRPTGVVGHSGSLEVTAVPMAGLGVTAGYAFVPTHVILSEGEAQRGEYVRLDILFHTICISCPPTVSGQVIR</sequence>
<evidence type="ECO:0000313" key="3">
    <source>
        <dbReference type="Proteomes" id="UP000007575"/>
    </source>
</evidence>
<evidence type="ECO:0000313" key="2">
    <source>
        <dbReference type="EMBL" id="AFD27876.1"/>
    </source>
</evidence>
<gene>
    <name evidence="2" type="ordered locus">DGo_PC0084</name>
</gene>
<feature type="signal peptide" evidence="1">
    <location>
        <begin position="1"/>
        <end position="21"/>
    </location>
</feature>
<organism evidence="2 3">
    <name type="scientific">Deinococcus gobiensis (strain DSM 21396 / JCM 16679 / CGMCC 1.7299 / I-0)</name>
    <dbReference type="NCBI Taxonomy" id="745776"/>
    <lineage>
        <taxon>Bacteria</taxon>
        <taxon>Thermotogati</taxon>
        <taxon>Deinococcota</taxon>
        <taxon>Deinococci</taxon>
        <taxon>Deinococcales</taxon>
        <taxon>Deinococcaceae</taxon>
        <taxon>Deinococcus</taxon>
    </lineage>
</organism>
<name>H8H2X9_DEIGI</name>
<keyword evidence="2" id="KW-0614">Plasmid</keyword>
<protein>
    <submittedName>
        <fullName evidence="2">Uncharacterized protein</fullName>
    </submittedName>
</protein>
<dbReference type="PATRIC" id="fig|745776.4.peg.3861"/>
<accession>H8H2X9</accession>
<dbReference type="Proteomes" id="UP000007575">
    <property type="component" value="Plasmid P3"/>
</dbReference>
<dbReference type="EMBL" id="CP002194">
    <property type="protein sequence ID" value="AFD27876.1"/>
    <property type="molecule type" value="Genomic_DNA"/>
</dbReference>
<dbReference type="HOGENOM" id="CLU_288818_0_0_0"/>
<dbReference type="KEGG" id="dgo:DGo_PC0084"/>